<evidence type="ECO:0000313" key="1">
    <source>
        <dbReference type="EMBL" id="CCH46240.1"/>
    </source>
</evidence>
<dbReference type="Proteomes" id="UP000009328">
    <property type="component" value="Unassembled WGS sequence"/>
</dbReference>
<dbReference type="InParanoid" id="K0KLV1"/>
<dbReference type="EMBL" id="CAIF01000235">
    <property type="protein sequence ID" value="CCH46240.1"/>
    <property type="molecule type" value="Genomic_DNA"/>
</dbReference>
<evidence type="ECO:0000313" key="2">
    <source>
        <dbReference type="Proteomes" id="UP000009328"/>
    </source>
</evidence>
<dbReference type="AlphaFoldDB" id="K0KLV1"/>
<name>K0KLV1_WICCF</name>
<evidence type="ECO:0008006" key="3">
    <source>
        <dbReference type="Google" id="ProtNLM"/>
    </source>
</evidence>
<accession>K0KLV1</accession>
<organism evidence="1 2">
    <name type="scientific">Wickerhamomyces ciferrii (strain ATCC 14091 / BCRC 22168 / CBS 111 / JCM 3599 / NBRC 0793 / NRRL Y-1031 F-60-10)</name>
    <name type="common">Yeast</name>
    <name type="synonym">Pichia ciferrii</name>
    <dbReference type="NCBI Taxonomy" id="1206466"/>
    <lineage>
        <taxon>Eukaryota</taxon>
        <taxon>Fungi</taxon>
        <taxon>Dikarya</taxon>
        <taxon>Ascomycota</taxon>
        <taxon>Saccharomycotina</taxon>
        <taxon>Saccharomycetes</taxon>
        <taxon>Phaffomycetales</taxon>
        <taxon>Wickerhamomycetaceae</taxon>
        <taxon>Wickerhamomyces</taxon>
    </lineage>
</organism>
<gene>
    <name evidence="1" type="ORF">BN7_5831</name>
</gene>
<sequence length="406" mass="48108">MLKQCIIDFKYSQKRLKERFVQESQKPNFPMEIWYEISKHMNPGKLIRINKSFCDFFSPLIYKDLQMILVISDTIQIQKNDLSYMNYGPDFVDNNIDDYGIYLRYREGKNFAYEFLDTTLRDEVGLKADHFEVIYKFSEVKHILIHIVNNPSSYLKRYVEQVKLDVSLLSAFSGINLKNGEGILHNKVKYEYKNLDHCSVLSYYPKYLIFCFTVLDWYTSCRWQLPHLAPLNRDFNNPSFIDPKITRDIYPNNVYMKELMLTTLLHDFIRDKSKKRNRNKLALLKKGQILKKLTPFEIWHRRTKGMPLVFRTLDEMKLRKTARYQSILIIEERCFETKEFTETLLINTLSSITSNELNGGINCSMSFLGQNLPHESTSLVPDNRIRISTLKFTQPDFVVINKPKKN</sequence>
<dbReference type="HOGENOM" id="CLU_043708_0_0_1"/>
<proteinExistence type="predicted"/>
<keyword evidence="2" id="KW-1185">Reference proteome</keyword>
<reference evidence="1 2" key="1">
    <citation type="journal article" date="2012" name="Eukaryot. Cell">
        <title>Draft genome sequence of Wickerhamomyces ciferrii NRRL Y-1031 F-60-10.</title>
        <authorList>
            <person name="Schneider J."/>
            <person name="Andrea H."/>
            <person name="Blom J."/>
            <person name="Jaenicke S."/>
            <person name="Ruckert C."/>
            <person name="Schorsch C."/>
            <person name="Szczepanowski R."/>
            <person name="Farwick M."/>
            <person name="Goesmann A."/>
            <person name="Puhler A."/>
            <person name="Schaffer S."/>
            <person name="Tauch A."/>
            <person name="Kohler T."/>
            <person name="Brinkrolf K."/>
        </authorList>
    </citation>
    <scope>NUCLEOTIDE SEQUENCE [LARGE SCALE GENOMIC DNA]</scope>
    <source>
        <strain evidence="2">ATCC 14091 / BCRC 22168 / CBS 111 / JCM 3599 / NBRC 0793 / NRRL Y-1031 F-60-10</strain>
    </source>
</reference>
<protein>
    <recommendedName>
        <fullName evidence="3">F-box domain-containing protein</fullName>
    </recommendedName>
</protein>
<comment type="caution">
    <text evidence="1">The sequence shown here is derived from an EMBL/GenBank/DDBJ whole genome shotgun (WGS) entry which is preliminary data.</text>
</comment>